<accession>A0A151RAG0</accession>
<dbReference type="Proteomes" id="UP000075243">
    <property type="component" value="Unassembled WGS sequence"/>
</dbReference>
<proteinExistence type="predicted"/>
<protein>
    <submittedName>
        <fullName evidence="1">Uncharacterized protein</fullName>
    </submittedName>
</protein>
<dbReference type="EMBL" id="KQ483905">
    <property type="protein sequence ID" value="KYP39479.1"/>
    <property type="molecule type" value="Genomic_DNA"/>
</dbReference>
<evidence type="ECO:0000313" key="1">
    <source>
        <dbReference type="EMBL" id="KYP39479.1"/>
    </source>
</evidence>
<dbReference type="AlphaFoldDB" id="A0A151RAG0"/>
<gene>
    <name evidence="1" type="ORF">KK1_039213</name>
</gene>
<organism evidence="1 2">
    <name type="scientific">Cajanus cajan</name>
    <name type="common">Pigeon pea</name>
    <name type="synonym">Cajanus indicus</name>
    <dbReference type="NCBI Taxonomy" id="3821"/>
    <lineage>
        <taxon>Eukaryota</taxon>
        <taxon>Viridiplantae</taxon>
        <taxon>Streptophyta</taxon>
        <taxon>Embryophyta</taxon>
        <taxon>Tracheophyta</taxon>
        <taxon>Spermatophyta</taxon>
        <taxon>Magnoliopsida</taxon>
        <taxon>eudicotyledons</taxon>
        <taxon>Gunneridae</taxon>
        <taxon>Pentapetalae</taxon>
        <taxon>rosids</taxon>
        <taxon>fabids</taxon>
        <taxon>Fabales</taxon>
        <taxon>Fabaceae</taxon>
        <taxon>Papilionoideae</taxon>
        <taxon>50 kb inversion clade</taxon>
        <taxon>NPAAA clade</taxon>
        <taxon>indigoferoid/millettioid clade</taxon>
        <taxon>Phaseoleae</taxon>
        <taxon>Cajanus</taxon>
    </lineage>
</organism>
<reference evidence="1" key="1">
    <citation type="journal article" date="2012" name="Nat. Biotechnol.">
        <title>Draft genome sequence of pigeonpea (Cajanus cajan), an orphan legume crop of resource-poor farmers.</title>
        <authorList>
            <person name="Varshney R.K."/>
            <person name="Chen W."/>
            <person name="Li Y."/>
            <person name="Bharti A.K."/>
            <person name="Saxena R.K."/>
            <person name="Schlueter J.A."/>
            <person name="Donoghue M.T."/>
            <person name="Azam S."/>
            <person name="Fan G."/>
            <person name="Whaley A.M."/>
            <person name="Farmer A.D."/>
            <person name="Sheridan J."/>
            <person name="Iwata A."/>
            <person name="Tuteja R."/>
            <person name="Penmetsa R.V."/>
            <person name="Wu W."/>
            <person name="Upadhyaya H.D."/>
            <person name="Yang S.P."/>
            <person name="Shah T."/>
            <person name="Saxena K.B."/>
            <person name="Michael T."/>
            <person name="McCombie W.R."/>
            <person name="Yang B."/>
            <person name="Zhang G."/>
            <person name="Yang H."/>
            <person name="Wang J."/>
            <person name="Spillane C."/>
            <person name="Cook D.R."/>
            <person name="May G.D."/>
            <person name="Xu X."/>
            <person name="Jackson S.A."/>
        </authorList>
    </citation>
    <scope>NUCLEOTIDE SEQUENCE [LARGE SCALE GENOMIC DNA]</scope>
</reference>
<sequence length="57" mass="6390">MDASHILLGRPWQYDKKVIHDGVTNKICLVYIGKKHTLTPLSPSQVLDVTTCHGPYT</sequence>
<keyword evidence="2" id="KW-1185">Reference proteome</keyword>
<dbReference type="Gramene" id="C.cajan_39160.t">
    <property type="protein sequence ID" value="C.cajan_39160.t.cds1"/>
    <property type="gene ID" value="C.cajan_39160"/>
</dbReference>
<name>A0A151RAG0_CAJCA</name>
<evidence type="ECO:0000313" key="2">
    <source>
        <dbReference type="Proteomes" id="UP000075243"/>
    </source>
</evidence>